<dbReference type="AlphaFoldDB" id="X1G064"/>
<evidence type="ECO:0000313" key="1">
    <source>
        <dbReference type="EMBL" id="GAH26413.1"/>
    </source>
</evidence>
<name>X1G064_9ZZZZ</name>
<protein>
    <submittedName>
        <fullName evidence="1">Uncharacterized protein</fullName>
    </submittedName>
</protein>
<gene>
    <name evidence="1" type="ORF">S03H2_09768</name>
</gene>
<accession>X1G064</accession>
<proteinExistence type="predicted"/>
<dbReference type="EMBL" id="BARU01005080">
    <property type="protein sequence ID" value="GAH26413.1"/>
    <property type="molecule type" value="Genomic_DNA"/>
</dbReference>
<dbReference type="Gene3D" id="3.40.50.261">
    <property type="entry name" value="Succinyl-CoA synthetase domains"/>
    <property type="match status" value="1"/>
</dbReference>
<organism evidence="1">
    <name type="scientific">marine sediment metagenome</name>
    <dbReference type="NCBI Taxonomy" id="412755"/>
    <lineage>
        <taxon>unclassified sequences</taxon>
        <taxon>metagenomes</taxon>
        <taxon>ecological metagenomes</taxon>
    </lineage>
</organism>
<reference evidence="1" key="1">
    <citation type="journal article" date="2014" name="Front. Microbiol.">
        <title>High frequency of phylogenetically diverse reductive dehalogenase-homologous genes in deep subseafloor sedimentary metagenomes.</title>
        <authorList>
            <person name="Kawai M."/>
            <person name="Futagami T."/>
            <person name="Toyoda A."/>
            <person name="Takaki Y."/>
            <person name="Nishi S."/>
            <person name="Hori S."/>
            <person name="Arai W."/>
            <person name="Tsubouchi T."/>
            <person name="Morono Y."/>
            <person name="Uchiyama I."/>
            <person name="Ito T."/>
            <person name="Fujiyama A."/>
            <person name="Inagaki F."/>
            <person name="Takami H."/>
        </authorList>
    </citation>
    <scope>NUCLEOTIDE SEQUENCE</scope>
    <source>
        <strain evidence="1">Expedition CK06-06</strain>
    </source>
</reference>
<sequence>MPYIVSFVKYPSHRGPKIAQKYLEYLQKFPPDDSLGELIIPSAIKTYDFSHIFLETIKRAYNEMEKPLICIAYKIVDDTSDYANKVHFKRELFKLKIPVFESVDLAAKALDKLCTFREFQNEHNP</sequence>
<comment type="caution">
    <text evidence="1">The sequence shown here is derived from an EMBL/GenBank/DDBJ whole genome shotgun (WGS) entry which is preliminary data.</text>
</comment>
<dbReference type="InterPro" id="IPR016102">
    <property type="entry name" value="Succinyl-CoA_synth-like"/>
</dbReference>